<reference evidence="17" key="1">
    <citation type="submission" date="2022-11" db="UniProtKB">
        <authorList>
            <consortium name="WormBaseParasite"/>
        </authorList>
    </citation>
    <scope>IDENTIFICATION</scope>
</reference>
<dbReference type="PANTHER" id="PTHR11003">
    <property type="entry name" value="POTASSIUM CHANNEL, SUBFAMILY K"/>
    <property type="match status" value="1"/>
</dbReference>
<evidence type="ECO:0000256" key="3">
    <source>
        <dbReference type="ARBA" id="ARBA00022448"/>
    </source>
</evidence>
<protein>
    <submittedName>
        <fullName evidence="17">Potassium channel domain-containing protein</fullName>
    </submittedName>
</protein>
<dbReference type="GO" id="GO:0022841">
    <property type="term" value="F:potassium ion leak channel activity"/>
    <property type="evidence" value="ECO:0007669"/>
    <property type="project" value="TreeGrafter"/>
</dbReference>
<feature type="domain" description="Potassium channel" evidence="15">
    <location>
        <begin position="310"/>
        <end position="379"/>
    </location>
</feature>
<dbReference type="InterPro" id="IPR003092">
    <property type="entry name" value="2pore_dom_K_chnl_TASK"/>
</dbReference>
<dbReference type="PRINTS" id="PR01095">
    <property type="entry name" value="TASKCHANNEL"/>
</dbReference>
<dbReference type="Proteomes" id="UP000887566">
    <property type="component" value="Unplaced"/>
</dbReference>
<evidence type="ECO:0000313" key="17">
    <source>
        <dbReference type="WBParaSite" id="PSAMB.scaffold787size41389.g8692.t1"/>
    </source>
</evidence>
<evidence type="ECO:0000256" key="4">
    <source>
        <dbReference type="ARBA" id="ARBA00022538"/>
    </source>
</evidence>
<evidence type="ECO:0000256" key="14">
    <source>
        <dbReference type="SAM" id="Phobius"/>
    </source>
</evidence>
<keyword evidence="6" id="KW-0631">Potassium channel</keyword>
<evidence type="ECO:0000256" key="11">
    <source>
        <dbReference type="ARBA" id="ARBA00023303"/>
    </source>
</evidence>
<dbReference type="Gene3D" id="1.10.287.70">
    <property type="match status" value="1"/>
</dbReference>
<feature type="transmembrane region" description="Helical" evidence="14">
    <location>
        <begin position="333"/>
        <end position="350"/>
    </location>
</feature>
<evidence type="ECO:0000256" key="7">
    <source>
        <dbReference type="ARBA" id="ARBA00022958"/>
    </source>
</evidence>
<keyword evidence="8 14" id="KW-1133">Transmembrane helix</keyword>
<keyword evidence="16" id="KW-1185">Reference proteome</keyword>
<keyword evidence="10 14" id="KW-0472">Membrane</keyword>
<evidence type="ECO:0000256" key="8">
    <source>
        <dbReference type="ARBA" id="ARBA00022989"/>
    </source>
</evidence>
<organism evidence="16 17">
    <name type="scientific">Plectus sambesii</name>
    <dbReference type="NCBI Taxonomy" id="2011161"/>
    <lineage>
        <taxon>Eukaryota</taxon>
        <taxon>Metazoa</taxon>
        <taxon>Ecdysozoa</taxon>
        <taxon>Nematoda</taxon>
        <taxon>Chromadorea</taxon>
        <taxon>Plectida</taxon>
        <taxon>Plectina</taxon>
        <taxon>Plectoidea</taxon>
        <taxon>Plectidae</taxon>
        <taxon>Plectus</taxon>
    </lineage>
</organism>
<feature type="region of interest" description="Disordered" evidence="13">
    <location>
        <begin position="257"/>
        <end position="296"/>
    </location>
</feature>
<proteinExistence type="inferred from homology"/>
<evidence type="ECO:0000313" key="16">
    <source>
        <dbReference type="Proteomes" id="UP000887566"/>
    </source>
</evidence>
<comment type="similarity">
    <text evidence="2 12">Belongs to the two pore domain potassium channel (TC 1.A.1.8) family.</text>
</comment>
<dbReference type="SUPFAM" id="SSF81324">
    <property type="entry name" value="Voltage-gated potassium channels"/>
    <property type="match status" value="2"/>
</dbReference>
<feature type="transmembrane region" description="Helical" evidence="14">
    <location>
        <begin position="356"/>
        <end position="378"/>
    </location>
</feature>
<evidence type="ECO:0000256" key="5">
    <source>
        <dbReference type="ARBA" id="ARBA00022692"/>
    </source>
</evidence>
<dbReference type="WBParaSite" id="PSAMB.scaffold787size41389.g8692.t1">
    <property type="protein sequence ID" value="PSAMB.scaffold787size41389.g8692.t1"/>
    <property type="gene ID" value="PSAMB.scaffold787size41389.g8692"/>
</dbReference>
<feature type="region of interest" description="Disordered" evidence="13">
    <location>
        <begin position="1"/>
        <end position="49"/>
    </location>
</feature>
<feature type="compositionally biased region" description="Acidic residues" evidence="13">
    <location>
        <begin position="20"/>
        <end position="34"/>
    </location>
</feature>
<name>A0A914XI12_9BILA</name>
<sequence>MRDRRETMYIPDTSAYSIPSEDEQDDDDDDEIPMEMDLTTAGPPTSDDETDINLQKPIEDTWQEHAVVYAKMILPHVGLVILLIVYLLFGATVFHYLEWANEKETKERELNMIFGLRNDFLENIWNMTNGGEVVISREVYNQVGQEYFEKLVEAMFDAYRNQFITEKHLMNKTQGDDMMWTYSNSIFFATTVITTIGYGNLVPTTFEGRMFCIIFALFGIPLLLVTIADIGKFLSDFLSFIYRTYRAFKRKVRKQSRRISQHYRERSNSQSRSSSPDKPSTLNLDDMDDEQSESSTEDELRIPVIMVMLVLIAYTALGGLLFRSWEGWDYFDAFYFCFITMATVGFGDFVPTERVYMFFTMAYIIFGLSLATMCIDLAGTEYIRKIHYLGTKMEDAKGAMITGLHAGEHLLKHKGIGVIRTAGGKLIQVRGAVLNSRAAREFGMPEFILGDVEFERNILYEPLSPAVQRLVREQGIKIMPDEITEADGYIVRNKTYDKPPKKQYRVVYQSPNAISRRVVPASWSRGEVHPTYVVPFVLKESDL</sequence>
<dbReference type="AlphaFoldDB" id="A0A914XI12"/>
<feature type="compositionally biased region" description="Acidic residues" evidence="13">
    <location>
        <begin position="285"/>
        <end position="296"/>
    </location>
</feature>
<keyword evidence="4" id="KW-0633">Potassium transport</keyword>
<keyword evidence="3 12" id="KW-0813">Transport</keyword>
<keyword evidence="5 12" id="KW-0812">Transmembrane</keyword>
<dbReference type="GO" id="GO:0015271">
    <property type="term" value="F:outward rectifier potassium channel activity"/>
    <property type="evidence" value="ECO:0007669"/>
    <property type="project" value="TreeGrafter"/>
</dbReference>
<feature type="transmembrane region" description="Helical" evidence="14">
    <location>
        <begin position="179"/>
        <end position="198"/>
    </location>
</feature>
<accession>A0A914XI12</accession>
<feature type="transmembrane region" description="Helical" evidence="14">
    <location>
        <begin position="302"/>
        <end position="321"/>
    </location>
</feature>
<dbReference type="PANTHER" id="PTHR11003:SF98">
    <property type="entry name" value="POTASSIUM CHANNEL DOMAIN-CONTAINING PROTEIN"/>
    <property type="match status" value="1"/>
</dbReference>
<dbReference type="InterPro" id="IPR013099">
    <property type="entry name" value="K_chnl_dom"/>
</dbReference>
<evidence type="ECO:0000256" key="1">
    <source>
        <dbReference type="ARBA" id="ARBA00004141"/>
    </source>
</evidence>
<evidence type="ECO:0000256" key="6">
    <source>
        <dbReference type="ARBA" id="ARBA00022826"/>
    </source>
</evidence>
<keyword evidence="9 12" id="KW-0406">Ion transport</keyword>
<evidence type="ECO:0000256" key="13">
    <source>
        <dbReference type="SAM" id="MobiDB-lite"/>
    </source>
</evidence>
<comment type="subcellular location">
    <subcellularLocation>
        <location evidence="1">Membrane</location>
        <topology evidence="1">Multi-pass membrane protein</topology>
    </subcellularLocation>
</comment>
<dbReference type="GO" id="GO:0030322">
    <property type="term" value="P:stabilization of membrane potential"/>
    <property type="evidence" value="ECO:0007669"/>
    <property type="project" value="TreeGrafter"/>
</dbReference>
<dbReference type="PRINTS" id="PR01333">
    <property type="entry name" value="2POREKCHANEL"/>
</dbReference>
<evidence type="ECO:0000256" key="9">
    <source>
        <dbReference type="ARBA" id="ARBA00023065"/>
    </source>
</evidence>
<dbReference type="InterPro" id="IPR003280">
    <property type="entry name" value="2pore_dom_K_chnl"/>
</dbReference>
<dbReference type="Pfam" id="PF07885">
    <property type="entry name" value="Ion_trans_2"/>
    <property type="match status" value="2"/>
</dbReference>
<feature type="transmembrane region" description="Helical" evidence="14">
    <location>
        <begin position="210"/>
        <end position="228"/>
    </location>
</feature>
<keyword evidence="11 12" id="KW-0407">Ion channel</keyword>
<dbReference type="GO" id="GO:0005886">
    <property type="term" value="C:plasma membrane"/>
    <property type="evidence" value="ECO:0007669"/>
    <property type="project" value="TreeGrafter"/>
</dbReference>
<feature type="domain" description="Potassium channel" evidence="15">
    <location>
        <begin position="178"/>
        <end position="235"/>
    </location>
</feature>
<feature type="transmembrane region" description="Helical" evidence="14">
    <location>
        <begin position="77"/>
        <end position="97"/>
    </location>
</feature>
<evidence type="ECO:0000259" key="15">
    <source>
        <dbReference type="Pfam" id="PF07885"/>
    </source>
</evidence>
<evidence type="ECO:0000256" key="2">
    <source>
        <dbReference type="ARBA" id="ARBA00006666"/>
    </source>
</evidence>
<evidence type="ECO:0000256" key="12">
    <source>
        <dbReference type="RuleBase" id="RU003857"/>
    </source>
</evidence>
<evidence type="ECO:0000256" key="10">
    <source>
        <dbReference type="ARBA" id="ARBA00023136"/>
    </source>
</evidence>
<keyword evidence="7" id="KW-0630">Potassium</keyword>